<dbReference type="InterPro" id="IPR011527">
    <property type="entry name" value="ABC1_TM_dom"/>
</dbReference>
<dbReference type="GO" id="GO:0140359">
    <property type="term" value="F:ABC-type transporter activity"/>
    <property type="evidence" value="ECO:0007669"/>
    <property type="project" value="InterPro"/>
</dbReference>
<feature type="transmembrane region" description="Helical" evidence="5">
    <location>
        <begin position="152"/>
        <end position="170"/>
    </location>
</feature>
<evidence type="ECO:0000256" key="5">
    <source>
        <dbReference type="SAM" id="Phobius"/>
    </source>
</evidence>
<proteinExistence type="predicted"/>
<reference evidence="7 8" key="1">
    <citation type="submission" date="2016-02" db="EMBL/GenBank/DDBJ databases">
        <authorList>
            <person name="Wen L."/>
            <person name="He K."/>
            <person name="Yang H."/>
        </authorList>
    </citation>
    <scope>NUCLEOTIDE SEQUENCE [LARGE SCALE GENOMIC DNA]</scope>
    <source>
        <strain evidence="7 8">CD09_2</strain>
    </source>
</reference>
<dbReference type="PROSITE" id="PS50929">
    <property type="entry name" value="ABC_TM1F"/>
    <property type="match status" value="1"/>
</dbReference>
<protein>
    <recommendedName>
        <fullName evidence="6">ABC transmembrane type-1 domain-containing protein</fullName>
    </recommendedName>
</protein>
<comment type="caution">
    <text evidence="7">The sequence shown here is derived from an EMBL/GenBank/DDBJ whole genome shotgun (WGS) entry which is preliminary data.</text>
</comment>
<evidence type="ECO:0000256" key="2">
    <source>
        <dbReference type="ARBA" id="ARBA00022692"/>
    </source>
</evidence>
<dbReference type="InterPro" id="IPR036640">
    <property type="entry name" value="ABC1_TM_sf"/>
</dbReference>
<sequence length="218" mass="24368">MVGLEVSAKMMDTRVFTRIHTAFASDAVAEAHRRGHPPSLIAGRATLLREYVTFLERDVPAALLSIISLGVAIVTLFWLDPTIGAVCLLLLVPSTLINARLARVSQSLNEGLNDRLEKEVGLLQTDAPNRVRRHFQALAMWRIKLSDLEAKSYGFLELFVIALFGVALWRVALQDVVEAGTIYAIFAYIWRFVTSMDQVPQIVQQIAKLADINRRLKV</sequence>
<name>A0A177JP40_SPHYA</name>
<dbReference type="SUPFAM" id="SSF90123">
    <property type="entry name" value="ABC transporter transmembrane region"/>
    <property type="match status" value="1"/>
</dbReference>
<feature type="transmembrane region" description="Helical" evidence="5">
    <location>
        <begin position="176"/>
        <end position="193"/>
    </location>
</feature>
<comment type="subcellular location">
    <subcellularLocation>
        <location evidence="1">Cell membrane</location>
        <topology evidence="1">Multi-pass membrane protein</topology>
    </subcellularLocation>
</comment>
<dbReference type="Proteomes" id="UP000077262">
    <property type="component" value="Unassembled WGS sequence"/>
</dbReference>
<keyword evidence="4 5" id="KW-0472">Membrane</keyword>
<keyword evidence="2 5" id="KW-0812">Transmembrane</keyword>
<evidence type="ECO:0000256" key="1">
    <source>
        <dbReference type="ARBA" id="ARBA00004651"/>
    </source>
</evidence>
<dbReference type="GO" id="GO:0005524">
    <property type="term" value="F:ATP binding"/>
    <property type="evidence" value="ECO:0007669"/>
    <property type="project" value="InterPro"/>
</dbReference>
<keyword evidence="3 5" id="KW-1133">Transmembrane helix</keyword>
<dbReference type="Pfam" id="PF13748">
    <property type="entry name" value="ABC_membrane_3"/>
    <property type="match status" value="1"/>
</dbReference>
<evidence type="ECO:0000313" key="7">
    <source>
        <dbReference type="EMBL" id="OAH42141.1"/>
    </source>
</evidence>
<evidence type="ECO:0000256" key="3">
    <source>
        <dbReference type="ARBA" id="ARBA00022989"/>
    </source>
</evidence>
<dbReference type="EMBL" id="LSTR01000044">
    <property type="protein sequence ID" value="OAH42141.1"/>
    <property type="molecule type" value="Genomic_DNA"/>
</dbReference>
<feature type="domain" description="ABC transmembrane type-1" evidence="6">
    <location>
        <begin position="53"/>
        <end position="208"/>
    </location>
</feature>
<dbReference type="AlphaFoldDB" id="A0A177JP40"/>
<dbReference type="Gene3D" id="1.20.1560.10">
    <property type="entry name" value="ABC transporter type 1, transmembrane domain"/>
    <property type="match status" value="1"/>
</dbReference>
<evidence type="ECO:0000256" key="4">
    <source>
        <dbReference type="ARBA" id="ARBA00023136"/>
    </source>
</evidence>
<organism evidence="7 8">
    <name type="scientific">Sphingobium yanoikuyae</name>
    <name type="common">Sphingomonas yanoikuyae</name>
    <dbReference type="NCBI Taxonomy" id="13690"/>
    <lineage>
        <taxon>Bacteria</taxon>
        <taxon>Pseudomonadati</taxon>
        <taxon>Pseudomonadota</taxon>
        <taxon>Alphaproteobacteria</taxon>
        <taxon>Sphingomonadales</taxon>
        <taxon>Sphingomonadaceae</taxon>
        <taxon>Sphingobium</taxon>
    </lineage>
</organism>
<evidence type="ECO:0000313" key="8">
    <source>
        <dbReference type="Proteomes" id="UP000077262"/>
    </source>
</evidence>
<accession>A0A177JP40</accession>
<dbReference type="GO" id="GO:0005886">
    <property type="term" value="C:plasma membrane"/>
    <property type="evidence" value="ECO:0007669"/>
    <property type="project" value="UniProtKB-SubCell"/>
</dbReference>
<gene>
    <name evidence="7" type="ORF">AX777_22090</name>
</gene>
<feature type="transmembrane region" description="Helical" evidence="5">
    <location>
        <begin position="59"/>
        <end position="77"/>
    </location>
</feature>
<feature type="transmembrane region" description="Helical" evidence="5">
    <location>
        <begin position="83"/>
        <end position="102"/>
    </location>
</feature>
<evidence type="ECO:0000259" key="6">
    <source>
        <dbReference type="PROSITE" id="PS50929"/>
    </source>
</evidence>